<gene>
    <name evidence="1" type="ORF">L201_007542</name>
</gene>
<dbReference type="Gene3D" id="3.30.530.20">
    <property type="match status" value="1"/>
</dbReference>
<evidence type="ECO:0000313" key="2">
    <source>
        <dbReference type="Proteomes" id="UP001355207"/>
    </source>
</evidence>
<evidence type="ECO:0000313" key="1">
    <source>
        <dbReference type="EMBL" id="WWC92583.1"/>
    </source>
</evidence>
<dbReference type="InterPro" id="IPR023393">
    <property type="entry name" value="START-like_dom_sf"/>
</dbReference>
<dbReference type="SUPFAM" id="SSF55961">
    <property type="entry name" value="Bet v1-like"/>
    <property type="match status" value="1"/>
</dbReference>
<accession>A0AAX4K661</accession>
<sequence>MTADIEWPSKFLPGTTDNFVSNEVIVKDVDISKIWKLLVNPTKWESYYSNCAKITPPNPGPELKKGDHFSFSTFGFPPLSCIVNESIKPEQTTPGRLAWMTDEEQNGIDVYHAWIIENLEGGRVRILTQESQLGDAARQLAEEKPNKMLNGHQDWLDGLVEAARK</sequence>
<organism evidence="1 2">
    <name type="scientific">Kwoniella dendrophila CBS 6074</name>
    <dbReference type="NCBI Taxonomy" id="1295534"/>
    <lineage>
        <taxon>Eukaryota</taxon>
        <taxon>Fungi</taxon>
        <taxon>Dikarya</taxon>
        <taxon>Basidiomycota</taxon>
        <taxon>Agaricomycotina</taxon>
        <taxon>Tremellomycetes</taxon>
        <taxon>Tremellales</taxon>
        <taxon>Cryptococcaceae</taxon>
        <taxon>Kwoniella</taxon>
    </lineage>
</organism>
<dbReference type="RefSeq" id="XP_066079345.1">
    <property type="nucleotide sequence ID" value="XM_066223248.1"/>
</dbReference>
<proteinExistence type="predicted"/>
<keyword evidence="2" id="KW-1185">Reference proteome</keyword>
<protein>
    <recommendedName>
        <fullName evidence="3">Polyketide cyclase</fullName>
    </recommendedName>
</protein>
<dbReference type="AlphaFoldDB" id="A0AAX4K661"/>
<dbReference type="GeneID" id="91098210"/>
<name>A0AAX4K661_9TREE</name>
<dbReference type="Proteomes" id="UP001355207">
    <property type="component" value="Chromosome 10"/>
</dbReference>
<reference evidence="1 2" key="1">
    <citation type="submission" date="2024-01" db="EMBL/GenBank/DDBJ databases">
        <title>Comparative genomics of Cryptococcus and Kwoniella reveals pathogenesis evolution and contrasting modes of karyotype evolution via chromosome fusion or intercentromeric recombination.</title>
        <authorList>
            <person name="Coelho M.A."/>
            <person name="David-Palma M."/>
            <person name="Shea T."/>
            <person name="Bowers K."/>
            <person name="McGinley-Smith S."/>
            <person name="Mohammad A.W."/>
            <person name="Gnirke A."/>
            <person name="Yurkov A.M."/>
            <person name="Nowrousian M."/>
            <person name="Sun S."/>
            <person name="Cuomo C.A."/>
            <person name="Heitman J."/>
        </authorList>
    </citation>
    <scope>NUCLEOTIDE SEQUENCE [LARGE SCALE GENOMIC DNA]</scope>
    <source>
        <strain evidence="1 2">CBS 6074</strain>
    </source>
</reference>
<dbReference type="EMBL" id="CP144107">
    <property type="protein sequence ID" value="WWC92583.1"/>
    <property type="molecule type" value="Genomic_DNA"/>
</dbReference>
<evidence type="ECO:0008006" key="3">
    <source>
        <dbReference type="Google" id="ProtNLM"/>
    </source>
</evidence>